<accession>A0ACC1YDQ1</accession>
<keyword evidence="2" id="KW-1185">Reference proteome</keyword>
<gene>
    <name evidence="1" type="ORF">OWV82_005505</name>
</gene>
<protein>
    <submittedName>
        <fullName evidence="1">Ubiquitin carboxyl-terminal hydrolase 12</fullName>
    </submittedName>
</protein>
<evidence type="ECO:0000313" key="1">
    <source>
        <dbReference type="EMBL" id="KAJ4721912.1"/>
    </source>
</evidence>
<name>A0ACC1YDQ1_MELAZ</name>
<reference evidence="1 2" key="1">
    <citation type="journal article" date="2023" name="Science">
        <title>Complex scaffold remodeling in plant triterpene biosynthesis.</title>
        <authorList>
            <person name="De La Pena R."/>
            <person name="Hodgson H."/>
            <person name="Liu J.C."/>
            <person name="Stephenson M.J."/>
            <person name="Martin A.C."/>
            <person name="Owen C."/>
            <person name="Harkess A."/>
            <person name="Leebens-Mack J."/>
            <person name="Jimenez L.E."/>
            <person name="Osbourn A."/>
            <person name="Sattely E.S."/>
        </authorList>
    </citation>
    <scope>NUCLEOTIDE SEQUENCE [LARGE SCALE GENOMIC DNA]</scope>
    <source>
        <strain evidence="2">cv. JPN11</strain>
        <tissue evidence="1">Leaf</tissue>
    </source>
</reference>
<comment type="caution">
    <text evidence="1">The sequence shown here is derived from an EMBL/GenBank/DDBJ whole genome shotgun (WGS) entry which is preliminary data.</text>
</comment>
<dbReference type="Proteomes" id="UP001164539">
    <property type="component" value="Chromosome 3"/>
</dbReference>
<keyword evidence="1" id="KW-0378">Hydrolase</keyword>
<evidence type="ECO:0000313" key="2">
    <source>
        <dbReference type="Proteomes" id="UP001164539"/>
    </source>
</evidence>
<organism evidence="1 2">
    <name type="scientific">Melia azedarach</name>
    <name type="common">Chinaberry tree</name>
    <dbReference type="NCBI Taxonomy" id="155640"/>
    <lineage>
        <taxon>Eukaryota</taxon>
        <taxon>Viridiplantae</taxon>
        <taxon>Streptophyta</taxon>
        <taxon>Embryophyta</taxon>
        <taxon>Tracheophyta</taxon>
        <taxon>Spermatophyta</taxon>
        <taxon>Magnoliopsida</taxon>
        <taxon>eudicotyledons</taxon>
        <taxon>Gunneridae</taxon>
        <taxon>Pentapetalae</taxon>
        <taxon>rosids</taxon>
        <taxon>malvids</taxon>
        <taxon>Sapindales</taxon>
        <taxon>Meliaceae</taxon>
        <taxon>Melia</taxon>
    </lineage>
</organism>
<sequence>MVSLLMENNAEAKYESGEFEAGKYKWKLVLYPKGNKSKKVTKDHISLYLAISNTSSLGFGWEVYAVFRLFLLDQNNDQFLILQDALGKERRFHGLKLEWGFDQFIPHKVFKDEANGYLVEDTFSSMFGRLKTFQSWDQNVKNQKYSLLEITNDSSVKSIHAEFKLSILDPIRAKHITVIDKAWFTASGWGRSKFAELGYLNQTCNGFVVKDVDVDVVQGEVIVLGILKSM</sequence>
<dbReference type="EMBL" id="CM051396">
    <property type="protein sequence ID" value="KAJ4721912.1"/>
    <property type="molecule type" value="Genomic_DNA"/>
</dbReference>
<proteinExistence type="predicted"/>